<sequence>MATVIPSQIDISNEESLRSVLNFLKAHFSESLQLWLLLDYVQRGFITKEHIWPHKLFVDDQDQIKCVVLVYSVIGFTIDHRLLDENKETSKRYVSFFCHPDNDHLLMTLLEQCVPWNQVDIIMYPNNGYRFSTMITSLVREKKLGDLNVHSASQIEINRETLEMTKAKIMQHIPPDITIRRLSVDDASFVNDHWEYKSIFSLGLIQYEIEHLPAFGAYHNEQLSYIFQSEQDDDLESSN</sequence>
<dbReference type="Gene3D" id="3.40.630.30">
    <property type="match status" value="1"/>
</dbReference>
<dbReference type="AlphaFoldDB" id="A0A813ZYF3"/>
<evidence type="ECO:0000313" key="1">
    <source>
        <dbReference type="EMBL" id="CAF0870104.1"/>
    </source>
</evidence>
<comment type="caution">
    <text evidence="2">The sequence shown here is derived from an EMBL/GenBank/DDBJ whole genome shotgun (WGS) entry which is preliminary data.</text>
</comment>
<evidence type="ECO:0000313" key="4">
    <source>
        <dbReference type="Proteomes" id="UP000663882"/>
    </source>
</evidence>
<reference evidence="2" key="1">
    <citation type="submission" date="2021-02" db="EMBL/GenBank/DDBJ databases">
        <authorList>
            <person name="Nowell W R."/>
        </authorList>
    </citation>
    <scope>NUCLEOTIDE SEQUENCE</scope>
</reference>
<dbReference type="Proteomes" id="UP000663864">
    <property type="component" value="Unassembled WGS sequence"/>
</dbReference>
<evidence type="ECO:0000313" key="3">
    <source>
        <dbReference type="EMBL" id="CAF0910977.1"/>
    </source>
</evidence>
<name>A0A813ZYF3_9BILA</name>
<gene>
    <name evidence="2" type="ORF">RFH988_LOCUS9198</name>
    <name evidence="3" type="ORF">SEV965_LOCUS6139</name>
    <name evidence="1" type="ORF">ZHD862_LOCUS5836</name>
</gene>
<dbReference type="EMBL" id="CAJNOO010000322">
    <property type="protein sequence ID" value="CAF0905341.1"/>
    <property type="molecule type" value="Genomic_DNA"/>
</dbReference>
<dbReference type="OrthoDB" id="7305308at2759"/>
<proteinExistence type="predicted"/>
<evidence type="ECO:0000313" key="2">
    <source>
        <dbReference type="EMBL" id="CAF0905341.1"/>
    </source>
</evidence>
<dbReference type="Proteomes" id="UP000663889">
    <property type="component" value="Unassembled WGS sequence"/>
</dbReference>
<dbReference type="EMBL" id="CAJNOU010000197">
    <property type="protein sequence ID" value="CAF0910977.1"/>
    <property type="molecule type" value="Genomic_DNA"/>
</dbReference>
<organism evidence="2 4">
    <name type="scientific">Rotaria sordida</name>
    <dbReference type="NCBI Taxonomy" id="392033"/>
    <lineage>
        <taxon>Eukaryota</taxon>
        <taxon>Metazoa</taxon>
        <taxon>Spiralia</taxon>
        <taxon>Gnathifera</taxon>
        <taxon>Rotifera</taxon>
        <taxon>Eurotatoria</taxon>
        <taxon>Bdelloidea</taxon>
        <taxon>Philodinida</taxon>
        <taxon>Philodinidae</taxon>
        <taxon>Rotaria</taxon>
    </lineage>
</organism>
<accession>A0A813ZYF3</accession>
<protein>
    <submittedName>
        <fullName evidence="2">Uncharacterized protein</fullName>
    </submittedName>
</protein>
<dbReference type="EMBL" id="CAJNOT010000158">
    <property type="protein sequence ID" value="CAF0870104.1"/>
    <property type="molecule type" value="Genomic_DNA"/>
</dbReference>
<dbReference type="Proteomes" id="UP000663882">
    <property type="component" value="Unassembled WGS sequence"/>
</dbReference>